<dbReference type="PANTHER" id="PTHR37533:SF2">
    <property type="entry name" value="FLAGELLAR HOOK-LENGTH CONTROL PROTEIN"/>
    <property type="match status" value="1"/>
</dbReference>
<dbReference type="EMBL" id="FQUJ01000007">
    <property type="protein sequence ID" value="SHF11017.1"/>
    <property type="molecule type" value="Genomic_DNA"/>
</dbReference>
<evidence type="ECO:0000259" key="2">
    <source>
        <dbReference type="Pfam" id="PF02120"/>
    </source>
</evidence>
<keyword evidence="4" id="KW-1185">Reference proteome</keyword>
<dbReference type="Proteomes" id="UP000184346">
    <property type="component" value="Unassembled WGS sequence"/>
</dbReference>
<feature type="region of interest" description="Disordered" evidence="1">
    <location>
        <begin position="379"/>
        <end position="430"/>
    </location>
</feature>
<keyword evidence="3" id="KW-0966">Cell projection</keyword>
<feature type="compositionally biased region" description="Low complexity" evidence="1">
    <location>
        <begin position="280"/>
        <end position="289"/>
    </location>
</feature>
<reference evidence="3 4" key="1">
    <citation type="submission" date="2016-11" db="EMBL/GenBank/DDBJ databases">
        <authorList>
            <person name="Jaros S."/>
            <person name="Januszkiewicz K."/>
            <person name="Wedrychowicz H."/>
        </authorList>
    </citation>
    <scope>NUCLEOTIDE SEQUENCE [LARGE SCALE GENOMIC DNA]</scope>
    <source>
        <strain evidence="3 4">DSM 19980</strain>
    </source>
</reference>
<dbReference type="Pfam" id="PF02120">
    <property type="entry name" value="Flg_hook"/>
    <property type="match status" value="1"/>
</dbReference>
<sequence>MEISQLLTPQGASPATRNLKGEAGDGARFAELYKQAGHSAESSAGSLDGKDSLLKGVTQSGTVAALEKLMAGELAPGEEASLLDTLVDGGELPAQLSPLAQQITTLLAGDALNQAGMATGNVQGNPTDDSVLLKGGQVAGETTLAGIRQRLELIADAQRGDTLAQAPQAAGLNATNGAAGDARTTPRERLADIATLGATADKGALRHQALTAQGAASMPFQEGMPATATQASNTFFEAVATIDGGQSSLPGRAGAESLANPALLSTAGNTSGSTALNGMSQPQGLPQPALSAPLASAQWQQGLGQQLVAMHQRGDQRVDLHLHPAELGPVSISLKLDDQLAQAQFASTNPQVRAAIEQAIPQLREALAESGIQLGEAMVGEHRQRDSDQSAEQGKAVPADVATGSPDDVDTESPTVSEGIAPSGRINLYA</sequence>
<dbReference type="InterPro" id="IPR021136">
    <property type="entry name" value="Flagellar_hook_control-like_C"/>
</dbReference>
<evidence type="ECO:0000313" key="4">
    <source>
        <dbReference type="Proteomes" id="UP000184346"/>
    </source>
</evidence>
<feature type="region of interest" description="Disordered" evidence="1">
    <location>
        <begin position="264"/>
        <end position="289"/>
    </location>
</feature>
<proteinExistence type="predicted"/>
<name>A0A1M4YZM2_9GAMM</name>
<protein>
    <submittedName>
        <fullName evidence="3">Flagellar hook-length control protein FliK</fullName>
    </submittedName>
</protein>
<evidence type="ECO:0000313" key="3">
    <source>
        <dbReference type="EMBL" id="SHF11017.1"/>
    </source>
</evidence>
<evidence type="ECO:0000256" key="1">
    <source>
        <dbReference type="SAM" id="MobiDB-lite"/>
    </source>
</evidence>
<dbReference type="InterPro" id="IPR052563">
    <property type="entry name" value="FliK"/>
</dbReference>
<dbReference type="PANTHER" id="PTHR37533">
    <property type="entry name" value="FLAGELLAR HOOK-LENGTH CONTROL PROTEIN"/>
    <property type="match status" value="1"/>
</dbReference>
<dbReference type="OrthoDB" id="1792985at2"/>
<feature type="compositionally biased region" description="Basic and acidic residues" evidence="1">
    <location>
        <begin position="379"/>
        <end position="388"/>
    </location>
</feature>
<feature type="compositionally biased region" description="Polar residues" evidence="1">
    <location>
        <begin position="266"/>
        <end position="279"/>
    </location>
</feature>
<organism evidence="3 4">
    <name type="scientific">Modicisalibacter ilicicola DSM 19980</name>
    <dbReference type="NCBI Taxonomy" id="1121942"/>
    <lineage>
        <taxon>Bacteria</taxon>
        <taxon>Pseudomonadati</taxon>
        <taxon>Pseudomonadota</taxon>
        <taxon>Gammaproteobacteria</taxon>
        <taxon>Oceanospirillales</taxon>
        <taxon>Halomonadaceae</taxon>
        <taxon>Modicisalibacter</taxon>
    </lineage>
</organism>
<gene>
    <name evidence="3" type="ORF">SAMN02745148_01801</name>
</gene>
<dbReference type="CDD" id="cd17470">
    <property type="entry name" value="T3SS_Flik_C"/>
    <property type="match status" value="1"/>
</dbReference>
<feature type="compositionally biased region" description="Polar residues" evidence="1">
    <location>
        <begin position="1"/>
        <end position="16"/>
    </location>
</feature>
<feature type="region of interest" description="Disordered" evidence="1">
    <location>
        <begin position="1"/>
        <end position="21"/>
    </location>
</feature>
<dbReference type="RefSeq" id="WP_072821945.1">
    <property type="nucleotide sequence ID" value="NZ_FQUJ01000007.1"/>
</dbReference>
<dbReference type="InterPro" id="IPR038610">
    <property type="entry name" value="FliK-like_C_sf"/>
</dbReference>
<accession>A0A1M4YZM2</accession>
<feature type="domain" description="Flagellar hook-length control protein-like C-terminal" evidence="2">
    <location>
        <begin position="305"/>
        <end position="385"/>
    </location>
</feature>
<dbReference type="AlphaFoldDB" id="A0A1M4YZM2"/>
<keyword evidence="3" id="KW-0969">Cilium</keyword>
<keyword evidence="3" id="KW-0282">Flagellum</keyword>
<dbReference type="Gene3D" id="3.30.750.140">
    <property type="match status" value="1"/>
</dbReference>
<dbReference type="STRING" id="1121942.SAMN02745148_01801"/>